<protein>
    <submittedName>
        <fullName evidence="4">Transglycosylase SLT domain-containing protein</fullName>
    </submittedName>
</protein>
<evidence type="ECO:0000259" key="3">
    <source>
        <dbReference type="Pfam" id="PF01464"/>
    </source>
</evidence>
<sequence length="326" mass="33837">MSATSFAPTVDLMRAQAAGAPRDIAQAIGNASRRTGVDFAYLVAQARQESSFRPAVEAATSSATGLYQFIDQTWLGTVKAHGAKHGLGAYAGLIRTDASGRHSIADPADRQAVLDLRKDPEIASLMAAEHARENGLALEQALNRPANATDLYMAHFLGVEGAKDFLQARDADPGRAAADLFPRAARANRGVFYDAGGQPRSLEQVYDRFAAKFDDLVGPDGGGQAIAGRFGQIDAAQAGPVALDRGGYAMAGRDGMEGNSILTRARLGGSGVAPLVPSLRPESFLALAALQEVAVDMGAAPARADSRGADSRGIDSRGAGSAFRAA</sequence>
<feature type="domain" description="Transglycosylase SLT" evidence="3">
    <location>
        <begin position="28"/>
        <end position="78"/>
    </location>
</feature>
<dbReference type="Pfam" id="PF01464">
    <property type="entry name" value="SLT"/>
    <property type="match status" value="1"/>
</dbReference>
<comment type="caution">
    <text evidence="4">The sequence shown here is derived from an EMBL/GenBank/DDBJ whole genome shotgun (WGS) entry which is preliminary data.</text>
</comment>
<gene>
    <name evidence="4" type="ORF">ACFOGJ_23035</name>
</gene>
<keyword evidence="5" id="KW-1185">Reference proteome</keyword>
<feature type="region of interest" description="Disordered" evidence="2">
    <location>
        <begin position="302"/>
        <end position="326"/>
    </location>
</feature>
<dbReference type="EMBL" id="JBHRTR010000036">
    <property type="protein sequence ID" value="MFC3230143.1"/>
    <property type="molecule type" value="Genomic_DNA"/>
</dbReference>
<dbReference type="Gene3D" id="1.10.530.10">
    <property type="match status" value="1"/>
</dbReference>
<proteinExistence type="inferred from homology"/>
<evidence type="ECO:0000313" key="5">
    <source>
        <dbReference type="Proteomes" id="UP001595528"/>
    </source>
</evidence>
<evidence type="ECO:0000313" key="4">
    <source>
        <dbReference type="EMBL" id="MFC3230143.1"/>
    </source>
</evidence>
<accession>A0ABV7L6Z3</accession>
<organism evidence="4 5">
    <name type="scientific">Marinibaculum pumilum</name>
    <dbReference type="NCBI Taxonomy" id="1766165"/>
    <lineage>
        <taxon>Bacteria</taxon>
        <taxon>Pseudomonadati</taxon>
        <taxon>Pseudomonadota</taxon>
        <taxon>Alphaproteobacteria</taxon>
        <taxon>Rhodospirillales</taxon>
        <taxon>Rhodospirillaceae</taxon>
        <taxon>Marinibaculum</taxon>
    </lineage>
</organism>
<dbReference type="Proteomes" id="UP001595528">
    <property type="component" value="Unassembled WGS sequence"/>
</dbReference>
<feature type="compositionally biased region" description="Basic and acidic residues" evidence="2">
    <location>
        <begin position="304"/>
        <end position="315"/>
    </location>
</feature>
<dbReference type="RefSeq" id="WP_379905027.1">
    <property type="nucleotide sequence ID" value="NZ_JBHRTR010000036.1"/>
</dbReference>
<dbReference type="InterPro" id="IPR008258">
    <property type="entry name" value="Transglycosylase_SLT_dom_1"/>
</dbReference>
<dbReference type="SUPFAM" id="SSF53955">
    <property type="entry name" value="Lysozyme-like"/>
    <property type="match status" value="1"/>
</dbReference>
<dbReference type="InterPro" id="IPR023346">
    <property type="entry name" value="Lysozyme-like_dom_sf"/>
</dbReference>
<reference evidence="5" key="1">
    <citation type="journal article" date="2019" name="Int. J. Syst. Evol. Microbiol.">
        <title>The Global Catalogue of Microorganisms (GCM) 10K type strain sequencing project: providing services to taxonomists for standard genome sequencing and annotation.</title>
        <authorList>
            <consortium name="The Broad Institute Genomics Platform"/>
            <consortium name="The Broad Institute Genome Sequencing Center for Infectious Disease"/>
            <person name="Wu L."/>
            <person name="Ma J."/>
        </authorList>
    </citation>
    <scope>NUCLEOTIDE SEQUENCE [LARGE SCALE GENOMIC DNA]</scope>
    <source>
        <strain evidence="5">KCTC 42964</strain>
    </source>
</reference>
<comment type="similarity">
    <text evidence="1">Belongs to the virb1 family.</text>
</comment>
<evidence type="ECO:0000256" key="2">
    <source>
        <dbReference type="SAM" id="MobiDB-lite"/>
    </source>
</evidence>
<evidence type="ECO:0000256" key="1">
    <source>
        <dbReference type="ARBA" id="ARBA00009387"/>
    </source>
</evidence>
<name>A0ABV7L6Z3_9PROT</name>